<sequence>MGVYREPVKVEVLEQELNLTVASLNKTLIVTNDKNADFKYYMNSKDVANDFGNNSKVYKLVEKFLGQRDGDGNILKPDFFGIVGVTATGQEKIEDKLKEVLNENLDKEWYALITTFDTVETMKAVSSFLTENRRIYITEVKAYPIPDALKSDRIAPIWNLKMDEADKEYKAAAYAGVVVTKGAGYRSSMIELQGVTADTELAKKPELTKNNITFVEKRTSEGYITANGGKSTDGTYLDETTAIDCIIVNLNENLEKAMIKKGFPQDDEGYAFLEETLNNTMEEMGANKLIAKKNKKYEFIVYPINQTATERGLRIIRPRVLFRIRNWGYFIDLTLMKTKKDIGGKE</sequence>
<dbReference type="Proteomes" id="UP000222862">
    <property type="component" value="Unassembled WGS sequence"/>
</dbReference>
<accession>A0A2B7Y7D5</accession>
<reference evidence="1 2" key="1">
    <citation type="submission" date="2017-06" db="EMBL/GenBank/DDBJ databases">
        <title>Genome sequencing of Fusobacterium nucleatum subsp. polymorphum KCOM 1232 (=ChDC F37).</title>
        <authorList>
            <person name="Kook J.-K."/>
            <person name="Park S.-N."/>
            <person name="Lim Y.K."/>
            <person name="Roh H."/>
        </authorList>
    </citation>
    <scope>NUCLEOTIDE SEQUENCE [LARGE SCALE GENOMIC DNA]</scope>
    <source>
        <strain evidence="2">KCOM 1232 ( ChDC F37)</strain>
    </source>
</reference>
<evidence type="ECO:0000313" key="2">
    <source>
        <dbReference type="Proteomes" id="UP000222862"/>
    </source>
</evidence>
<organism evidence="1 2">
    <name type="scientific">Fusobacterium nucleatum subsp. polymorphum</name>
    <name type="common">Fusobacterium polymorphum</name>
    <dbReference type="NCBI Taxonomy" id="76857"/>
    <lineage>
        <taxon>Bacteria</taxon>
        <taxon>Fusobacteriati</taxon>
        <taxon>Fusobacteriota</taxon>
        <taxon>Fusobacteriia</taxon>
        <taxon>Fusobacteriales</taxon>
        <taxon>Fusobacteriaceae</taxon>
        <taxon>Fusobacterium</taxon>
    </lineage>
</organism>
<proteinExistence type="predicted"/>
<dbReference type="EMBL" id="NJGI01000007">
    <property type="protein sequence ID" value="PGH19994.1"/>
    <property type="molecule type" value="Genomic_DNA"/>
</dbReference>
<protein>
    <submittedName>
        <fullName evidence="1">Uncharacterized protein</fullName>
    </submittedName>
</protein>
<dbReference type="AlphaFoldDB" id="A0A2B7Y7D5"/>
<name>A0A2B7Y7D5_FUSNP</name>
<evidence type="ECO:0000313" key="1">
    <source>
        <dbReference type="EMBL" id="PGH19994.1"/>
    </source>
</evidence>
<gene>
    <name evidence="1" type="ORF">RN96_12890</name>
</gene>
<dbReference type="RefSeq" id="WP_098703741.1">
    <property type="nucleotide sequence ID" value="NZ_NJGI01000007.1"/>
</dbReference>
<comment type="caution">
    <text evidence="1">The sequence shown here is derived from an EMBL/GenBank/DDBJ whole genome shotgun (WGS) entry which is preliminary data.</text>
</comment>